<proteinExistence type="predicted"/>
<evidence type="ECO:0000313" key="1">
    <source>
        <dbReference type="EMBL" id="CZR39931.1"/>
    </source>
</evidence>
<dbReference type="AlphaFoldDB" id="A0A1L7VH27"/>
<keyword evidence="2" id="KW-1185">Reference proteome</keyword>
<reference evidence="2" key="1">
    <citation type="journal article" date="2016" name="Genome Biol. Evol.">
        <title>Comparative 'omics' of the Fusarium fujikuroi species complex highlights differences in genetic potential and metabolite synthesis.</title>
        <authorList>
            <person name="Niehaus E.-M."/>
            <person name="Muensterkoetter M."/>
            <person name="Proctor R.H."/>
            <person name="Brown D.W."/>
            <person name="Sharon A."/>
            <person name="Idan Y."/>
            <person name="Oren-Young L."/>
            <person name="Sieber C.M."/>
            <person name="Novak O."/>
            <person name="Pencik A."/>
            <person name="Tarkowska D."/>
            <person name="Hromadova K."/>
            <person name="Freeman S."/>
            <person name="Maymon M."/>
            <person name="Elazar M."/>
            <person name="Youssef S.A."/>
            <person name="El-Shabrawy E.S.M."/>
            <person name="Shalaby A.B.A."/>
            <person name="Houterman P."/>
            <person name="Brock N.L."/>
            <person name="Burkhardt I."/>
            <person name="Tsavkelova E.A."/>
            <person name="Dickschat J.S."/>
            <person name="Galuszka P."/>
            <person name="Gueldener U."/>
            <person name="Tudzynski B."/>
        </authorList>
    </citation>
    <scope>NUCLEOTIDE SEQUENCE [LARGE SCALE GENOMIC DNA]</scope>
    <source>
        <strain evidence="2">ET1</strain>
    </source>
</reference>
<dbReference type="Proteomes" id="UP000183971">
    <property type="component" value="Unassembled WGS sequence"/>
</dbReference>
<protein>
    <submittedName>
        <fullName evidence="1">Uncharacterized protein</fullName>
    </submittedName>
</protein>
<comment type="caution">
    <text evidence="1">The sequence shown here is derived from an EMBL/GenBank/DDBJ whole genome shotgun (WGS) entry which is preliminary data.</text>
</comment>
<sequence>MVADSVFRQGVPYDAVGLDKYSTSLLAALDIKESKQRYRGGVGLIIAEASHLITVEPSWTTAREDKVTEHAYDNRSSQLEYIKFYMGLSLLLSALAAPEQKEEVELPDLGETNDGIMRRINAD</sequence>
<dbReference type="RefSeq" id="XP_031080524.1">
    <property type="nucleotide sequence ID" value="XM_031230382.1"/>
</dbReference>
<gene>
    <name evidence="1" type="ORF">FPRO_04829</name>
</gene>
<accession>A0A1L7VH27</accession>
<dbReference type="EMBL" id="FJOF01000004">
    <property type="protein sequence ID" value="CZR39931.1"/>
    <property type="molecule type" value="Genomic_DNA"/>
</dbReference>
<dbReference type="VEuPathDB" id="FungiDB:FPRO_04829"/>
<evidence type="ECO:0000313" key="2">
    <source>
        <dbReference type="Proteomes" id="UP000183971"/>
    </source>
</evidence>
<organism evidence="1 2">
    <name type="scientific">Fusarium proliferatum (strain ET1)</name>
    <name type="common">Orchid endophyte fungus</name>
    <dbReference type="NCBI Taxonomy" id="1227346"/>
    <lineage>
        <taxon>Eukaryota</taxon>
        <taxon>Fungi</taxon>
        <taxon>Dikarya</taxon>
        <taxon>Ascomycota</taxon>
        <taxon>Pezizomycotina</taxon>
        <taxon>Sordariomycetes</taxon>
        <taxon>Hypocreomycetidae</taxon>
        <taxon>Hypocreales</taxon>
        <taxon>Nectriaceae</taxon>
        <taxon>Fusarium</taxon>
        <taxon>Fusarium fujikuroi species complex</taxon>
    </lineage>
</organism>
<dbReference type="GeneID" id="42049712"/>
<name>A0A1L7VH27_FUSPR</name>